<reference evidence="2" key="2">
    <citation type="submission" date="2023-01" db="EMBL/GenBank/DDBJ databases">
        <authorList>
            <person name="Sun Q."/>
            <person name="Evtushenko L."/>
        </authorList>
    </citation>
    <scope>NUCLEOTIDE SEQUENCE</scope>
    <source>
        <strain evidence="2">VKM B-2789</strain>
    </source>
</reference>
<evidence type="ECO:0000256" key="1">
    <source>
        <dbReference type="SAM" id="MobiDB-lite"/>
    </source>
</evidence>
<dbReference type="AlphaFoldDB" id="A0A9W6JVZ2"/>
<name>A0A9W6JVZ2_9HYPH</name>
<organism evidence="2 3">
    <name type="scientific">Ancylobacter defluvii</name>
    <dbReference type="NCBI Taxonomy" id="1282440"/>
    <lineage>
        <taxon>Bacteria</taxon>
        <taxon>Pseudomonadati</taxon>
        <taxon>Pseudomonadota</taxon>
        <taxon>Alphaproteobacteria</taxon>
        <taxon>Hyphomicrobiales</taxon>
        <taxon>Xanthobacteraceae</taxon>
        <taxon>Ancylobacter</taxon>
    </lineage>
</organism>
<reference evidence="2" key="1">
    <citation type="journal article" date="2014" name="Int. J. Syst. Evol. Microbiol.">
        <title>Complete genome sequence of Corynebacterium casei LMG S-19264T (=DSM 44701T), isolated from a smear-ripened cheese.</title>
        <authorList>
            <consortium name="US DOE Joint Genome Institute (JGI-PGF)"/>
            <person name="Walter F."/>
            <person name="Albersmeier A."/>
            <person name="Kalinowski J."/>
            <person name="Ruckert C."/>
        </authorList>
    </citation>
    <scope>NUCLEOTIDE SEQUENCE</scope>
    <source>
        <strain evidence="2">VKM B-2789</strain>
    </source>
</reference>
<gene>
    <name evidence="2" type="ORF">GCM10017653_16220</name>
</gene>
<comment type="caution">
    <text evidence="2">The sequence shown here is derived from an EMBL/GenBank/DDBJ whole genome shotgun (WGS) entry which is preliminary data.</text>
</comment>
<feature type="compositionally biased region" description="Low complexity" evidence="1">
    <location>
        <begin position="71"/>
        <end position="88"/>
    </location>
</feature>
<feature type="region of interest" description="Disordered" evidence="1">
    <location>
        <begin position="49"/>
        <end position="106"/>
    </location>
</feature>
<evidence type="ECO:0000313" key="2">
    <source>
        <dbReference type="EMBL" id="GLK83553.1"/>
    </source>
</evidence>
<proteinExistence type="predicted"/>
<sequence length="106" mass="11631">MASSSIIETHKFCKYGSTIAAPLLPLVEDPLIESRADIASAEFTRATAWSGDCSGGTDSSKPEQEAGGGRQPYRSLSRPLSRLPSQPYAMIRFPRPRLDTRMESDR</sequence>
<dbReference type="EMBL" id="BSFM01000007">
    <property type="protein sequence ID" value="GLK83553.1"/>
    <property type="molecule type" value="Genomic_DNA"/>
</dbReference>
<feature type="compositionally biased region" description="Basic and acidic residues" evidence="1">
    <location>
        <begin position="96"/>
        <end position="106"/>
    </location>
</feature>
<accession>A0A9W6JVZ2</accession>
<dbReference type="Proteomes" id="UP001143330">
    <property type="component" value="Unassembled WGS sequence"/>
</dbReference>
<protein>
    <submittedName>
        <fullName evidence="2">Uncharacterized protein</fullName>
    </submittedName>
</protein>
<keyword evidence="3" id="KW-1185">Reference proteome</keyword>
<evidence type="ECO:0000313" key="3">
    <source>
        <dbReference type="Proteomes" id="UP001143330"/>
    </source>
</evidence>